<dbReference type="InterPro" id="IPR012349">
    <property type="entry name" value="Split_barrel_FMN-bd"/>
</dbReference>
<dbReference type="RefSeq" id="WP_109589976.1">
    <property type="nucleotide sequence ID" value="NZ_CAJGZY010000002.1"/>
</dbReference>
<proteinExistence type="predicted"/>
<dbReference type="PANTHER" id="PTHR35802">
    <property type="entry name" value="PROTEASE SYNTHASE AND SPORULATION PROTEIN PAI 2"/>
    <property type="match status" value="1"/>
</dbReference>
<protein>
    <submittedName>
        <fullName evidence="1">PaiB family negative transcriptional regulator</fullName>
    </submittedName>
</protein>
<dbReference type="GeneID" id="60254390"/>
<keyword evidence="2" id="KW-1185">Reference proteome</keyword>
<sequence>MHTPAIFAEENLENIIGFIAANPLATLVAQTKDGIEACHIPLFWHNDNFMPDASVGVNSNAQHGYLYGHFGRKNPIYQNTLPDTAWLIIFQDSGHYISPNWYPSKAKTHKEVPTWNYQSVHIQSKIELLEDTDTLKWILATMTARQEVLSDHPWSLDEAPATYIDAMCRGIIGFKLPINSIQAQFKLSQNKTVENISGVINGLAQLKTNDAAEMAMKVANQNNG</sequence>
<dbReference type="PIRSF" id="PIRSF010372">
    <property type="entry name" value="PaiB"/>
    <property type="match status" value="1"/>
</dbReference>
<dbReference type="InterPro" id="IPR007396">
    <property type="entry name" value="TR_PAI2-type"/>
</dbReference>
<name>A0A2V2A867_PSYIM</name>
<dbReference type="EMBL" id="QGGM01000002">
    <property type="protein sequence ID" value="PWK14738.1"/>
    <property type="molecule type" value="Genomic_DNA"/>
</dbReference>
<dbReference type="SUPFAM" id="SSF50475">
    <property type="entry name" value="FMN-binding split barrel"/>
    <property type="match status" value="1"/>
</dbReference>
<comment type="caution">
    <text evidence="1">The sequence shown here is derived from an EMBL/GenBank/DDBJ whole genome shotgun (WGS) entry which is preliminary data.</text>
</comment>
<dbReference type="AlphaFoldDB" id="A0A2V2A867"/>
<evidence type="ECO:0000313" key="2">
    <source>
        <dbReference type="Proteomes" id="UP000245655"/>
    </source>
</evidence>
<organism evidence="1 2">
    <name type="scientific">Psychrobacter immobilis</name>
    <dbReference type="NCBI Taxonomy" id="498"/>
    <lineage>
        <taxon>Bacteria</taxon>
        <taxon>Pseudomonadati</taxon>
        <taxon>Pseudomonadota</taxon>
        <taxon>Gammaproteobacteria</taxon>
        <taxon>Moraxellales</taxon>
        <taxon>Moraxellaceae</taxon>
        <taxon>Psychrobacter</taxon>
    </lineage>
</organism>
<reference evidence="1 2" key="1">
    <citation type="submission" date="2018-05" db="EMBL/GenBank/DDBJ databases">
        <title>Genomic Encyclopedia of Type Strains, Phase IV (KMG-IV): sequencing the most valuable type-strain genomes for metagenomic binning, comparative biology and taxonomic classification.</title>
        <authorList>
            <person name="Goeker M."/>
        </authorList>
    </citation>
    <scope>NUCLEOTIDE SEQUENCE [LARGE SCALE GENOMIC DNA]</scope>
    <source>
        <strain evidence="1 2">DSM 7229</strain>
    </source>
</reference>
<dbReference type="Pfam" id="PF04299">
    <property type="entry name" value="FMN_bind_2"/>
    <property type="match status" value="1"/>
</dbReference>
<gene>
    <name evidence="1" type="ORF">C8D84_102214</name>
</gene>
<dbReference type="PANTHER" id="PTHR35802:SF1">
    <property type="entry name" value="PROTEASE SYNTHASE AND SPORULATION PROTEIN PAI 2"/>
    <property type="match status" value="1"/>
</dbReference>
<dbReference type="Gene3D" id="2.30.110.10">
    <property type="entry name" value="Electron Transport, Fmn-binding Protein, Chain A"/>
    <property type="match status" value="1"/>
</dbReference>
<evidence type="ECO:0000313" key="1">
    <source>
        <dbReference type="EMBL" id="PWK14738.1"/>
    </source>
</evidence>
<dbReference type="Proteomes" id="UP000245655">
    <property type="component" value="Unassembled WGS sequence"/>
</dbReference>
<accession>A0A2V2A867</accession>